<proteinExistence type="predicted"/>
<dbReference type="PANTHER" id="PTHR33085:SF113">
    <property type="entry name" value="OS05G0126000 PROTEIN"/>
    <property type="match status" value="1"/>
</dbReference>
<name>A2XZX4_ORYSI</name>
<dbReference type="Pfam" id="PF07893">
    <property type="entry name" value="DUF1668"/>
    <property type="match status" value="1"/>
</dbReference>
<keyword evidence="2" id="KW-1185">Reference proteome</keyword>
<accession>A2XZX4</accession>
<evidence type="ECO:0000313" key="2">
    <source>
        <dbReference type="Proteomes" id="UP000007015"/>
    </source>
</evidence>
<organism evidence="1 2">
    <name type="scientific">Oryza sativa subsp. indica</name>
    <name type="common">Rice</name>
    <dbReference type="NCBI Taxonomy" id="39946"/>
    <lineage>
        <taxon>Eukaryota</taxon>
        <taxon>Viridiplantae</taxon>
        <taxon>Streptophyta</taxon>
        <taxon>Embryophyta</taxon>
        <taxon>Tracheophyta</taxon>
        <taxon>Spermatophyta</taxon>
        <taxon>Magnoliopsida</taxon>
        <taxon>Liliopsida</taxon>
        <taxon>Poales</taxon>
        <taxon>Poaceae</taxon>
        <taxon>BOP clade</taxon>
        <taxon>Oryzoideae</taxon>
        <taxon>Oryzeae</taxon>
        <taxon>Oryzinae</taxon>
        <taxon>Oryza</taxon>
        <taxon>Oryza sativa</taxon>
    </lineage>
</organism>
<dbReference type="OrthoDB" id="690758at2759"/>
<evidence type="ECO:0000313" key="1">
    <source>
        <dbReference type="EMBL" id="EAY96384.1"/>
    </source>
</evidence>
<dbReference type="EMBL" id="CM000130">
    <property type="protein sequence ID" value="EAY96384.1"/>
    <property type="molecule type" value="Genomic_DNA"/>
</dbReference>
<protein>
    <submittedName>
        <fullName evidence="1">Uncharacterized protein</fullName>
    </submittedName>
</protein>
<sequence>MSRLRRFVNLLVESSGGLYSLRRIDLSRHPLFYPTPAAAAAAAAGPRDLRVQREEEYEFQWPKLNDDDERRRKKKMKRHEAVETLRQLPSIVSMAPSPPTPAGGFGFDCFPLAESESKVVFADHAGRAFLYDADGNRFTGMPSLHAPKGDSPVAVSIAAQGEEESKLYVMENTLRPESSGGGGGGGSLFQFEVFDHRKPEPTSPPWEKYWHCDPLPPPPFVFDSGGMVESYAVIGHVIVVSVSDVGTYCFDTASRSWSRAGEWALPFAGKAEYVPELKLWFGIAAKGECSPCAADLSPVARGEPPSPGYIWEDLDLPEEWEPSWGSHLVVLGSGRFCIARFFQLARTDDNIMNDHVEDITFPVFTGLEVLPPAPATATGDGCGSGDHRKEGLRMIKHKSRRYAELDDDGITSVKSVL</sequence>
<dbReference type="PANTHER" id="PTHR33085">
    <property type="entry name" value="OS12G0113100 PROTEIN-RELATED"/>
    <property type="match status" value="1"/>
</dbReference>
<dbReference type="AlphaFoldDB" id="A2XZX4"/>
<dbReference type="Proteomes" id="UP000007015">
    <property type="component" value="Chromosome 5"/>
</dbReference>
<dbReference type="HOGENOM" id="CLU_018267_2_0_1"/>
<reference evidence="1 2" key="1">
    <citation type="journal article" date="2005" name="PLoS Biol.">
        <title>The genomes of Oryza sativa: a history of duplications.</title>
        <authorList>
            <person name="Yu J."/>
            <person name="Wang J."/>
            <person name="Lin W."/>
            <person name="Li S."/>
            <person name="Li H."/>
            <person name="Zhou J."/>
            <person name="Ni P."/>
            <person name="Dong W."/>
            <person name="Hu S."/>
            <person name="Zeng C."/>
            <person name="Zhang J."/>
            <person name="Zhang Y."/>
            <person name="Li R."/>
            <person name="Xu Z."/>
            <person name="Li S."/>
            <person name="Li X."/>
            <person name="Zheng H."/>
            <person name="Cong L."/>
            <person name="Lin L."/>
            <person name="Yin J."/>
            <person name="Geng J."/>
            <person name="Li G."/>
            <person name="Shi J."/>
            <person name="Liu J."/>
            <person name="Lv H."/>
            <person name="Li J."/>
            <person name="Wang J."/>
            <person name="Deng Y."/>
            <person name="Ran L."/>
            <person name="Shi X."/>
            <person name="Wang X."/>
            <person name="Wu Q."/>
            <person name="Li C."/>
            <person name="Ren X."/>
            <person name="Wang J."/>
            <person name="Wang X."/>
            <person name="Li D."/>
            <person name="Liu D."/>
            <person name="Zhang X."/>
            <person name="Ji Z."/>
            <person name="Zhao W."/>
            <person name="Sun Y."/>
            <person name="Zhang Z."/>
            <person name="Bao J."/>
            <person name="Han Y."/>
            <person name="Dong L."/>
            <person name="Ji J."/>
            <person name="Chen P."/>
            <person name="Wu S."/>
            <person name="Liu J."/>
            <person name="Xiao Y."/>
            <person name="Bu D."/>
            <person name="Tan J."/>
            <person name="Yang L."/>
            <person name="Ye C."/>
            <person name="Zhang J."/>
            <person name="Xu J."/>
            <person name="Zhou Y."/>
            <person name="Yu Y."/>
            <person name="Zhang B."/>
            <person name="Zhuang S."/>
            <person name="Wei H."/>
            <person name="Liu B."/>
            <person name="Lei M."/>
            <person name="Yu H."/>
            <person name="Li Y."/>
            <person name="Xu H."/>
            <person name="Wei S."/>
            <person name="He X."/>
            <person name="Fang L."/>
            <person name="Zhang Z."/>
            <person name="Zhang Y."/>
            <person name="Huang X."/>
            <person name="Su Z."/>
            <person name="Tong W."/>
            <person name="Li J."/>
            <person name="Tong Z."/>
            <person name="Li S."/>
            <person name="Ye J."/>
            <person name="Wang L."/>
            <person name="Fang L."/>
            <person name="Lei T."/>
            <person name="Chen C."/>
            <person name="Chen H."/>
            <person name="Xu Z."/>
            <person name="Li H."/>
            <person name="Huang H."/>
            <person name="Zhang F."/>
            <person name="Xu H."/>
            <person name="Li N."/>
            <person name="Zhao C."/>
            <person name="Li S."/>
            <person name="Dong L."/>
            <person name="Huang Y."/>
            <person name="Li L."/>
            <person name="Xi Y."/>
            <person name="Qi Q."/>
            <person name="Li W."/>
            <person name="Zhang B."/>
            <person name="Hu W."/>
            <person name="Zhang Y."/>
            <person name="Tian X."/>
            <person name="Jiao Y."/>
            <person name="Liang X."/>
            <person name="Jin J."/>
            <person name="Gao L."/>
            <person name="Zheng W."/>
            <person name="Hao B."/>
            <person name="Liu S."/>
            <person name="Wang W."/>
            <person name="Yuan L."/>
            <person name="Cao M."/>
            <person name="McDermott J."/>
            <person name="Samudrala R."/>
            <person name="Wang J."/>
            <person name="Wong G.K."/>
            <person name="Yang H."/>
        </authorList>
    </citation>
    <scope>NUCLEOTIDE SEQUENCE [LARGE SCALE GENOMIC DNA]</scope>
    <source>
        <strain evidence="2">cv. 93-11</strain>
    </source>
</reference>
<dbReference type="Gramene" id="BGIOSGA019103-TA">
    <property type="protein sequence ID" value="BGIOSGA019103-PA"/>
    <property type="gene ID" value="BGIOSGA019103"/>
</dbReference>
<dbReference type="InterPro" id="IPR012871">
    <property type="entry name" value="DUF1668_ORYSA"/>
</dbReference>
<gene>
    <name evidence="1" type="ORF">OsI_18283</name>
</gene>